<dbReference type="Proteomes" id="UP001365405">
    <property type="component" value="Unassembled WGS sequence"/>
</dbReference>
<accession>A0ABU9CH00</accession>
<keyword evidence="3" id="KW-1185">Reference proteome</keyword>
<proteinExistence type="predicted"/>
<reference evidence="2 3" key="1">
    <citation type="submission" date="2024-04" db="EMBL/GenBank/DDBJ databases">
        <title>Novel species of the genus Ideonella isolated from streams.</title>
        <authorList>
            <person name="Lu H."/>
        </authorList>
    </citation>
    <scope>NUCLEOTIDE SEQUENCE [LARGE SCALE GENOMIC DNA]</scope>
    <source>
        <strain evidence="2 3">DXS22W</strain>
    </source>
</reference>
<evidence type="ECO:0000259" key="1">
    <source>
        <dbReference type="Pfam" id="PF12697"/>
    </source>
</evidence>
<dbReference type="InterPro" id="IPR000073">
    <property type="entry name" value="AB_hydrolase_1"/>
</dbReference>
<protein>
    <submittedName>
        <fullName evidence="2">Alpha/beta fold hydrolase</fullName>
    </submittedName>
</protein>
<dbReference type="SUPFAM" id="SSF53474">
    <property type="entry name" value="alpha/beta-Hydrolases"/>
    <property type="match status" value="1"/>
</dbReference>
<dbReference type="Gene3D" id="3.40.50.1820">
    <property type="entry name" value="alpha/beta hydrolase"/>
    <property type="match status" value="1"/>
</dbReference>
<feature type="domain" description="AB hydrolase-1" evidence="1">
    <location>
        <begin position="57"/>
        <end position="270"/>
    </location>
</feature>
<gene>
    <name evidence="2" type="ORF">AACH10_12840</name>
</gene>
<dbReference type="EMBL" id="JBBUTH010000007">
    <property type="protein sequence ID" value="MEK8051130.1"/>
    <property type="molecule type" value="Genomic_DNA"/>
</dbReference>
<sequence length="315" mass="33244">MRAEAHPVREQALVFGDGLVGVLSAPAVAPPGAGERPALLVVNAGLVHRSGPQRLHVALLRRMAAQGFTGLRFDFSGIGDSLPRADSLPYTQSTLLELRQAMDAVAAHSGCTRFVVLGLSSGALVSLAAAGADERVAGVCLMNPHGFGSASVWGEHVDALSAGRDYARNLRSLDSWRKLLTGRTNYRRLLSAVRARVVPRPADPEHAAVTAAAQPLFAGVFARALPALFVFSEKDASRDNIEQILGRGWQRRLGATVRVATIADANHTFANPGHLQQVLAAIEQWILQAWPVASAAHNQGPAARAGLALGDSHGL</sequence>
<evidence type="ECO:0000313" key="2">
    <source>
        <dbReference type="EMBL" id="MEK8051130.1"/>
    </source>
</evidence>
<dbReference type="RefSeq" id="WP_341410821.1">
    <property type="nucleotide sequence ID" value="NZ_JBBUTH010000007.1"/>
</dbReference>
<dbReference type="InterPro" id="IPR029058">
    <property type="entry name" value="AB_hydrolase_fold"/>
</dbReference>
<comment type="caution">
    <text evidence="2">The sequence shown here is derived from an EMBL/GenBank/DDBJ whole genome shotgun (WGS) entry which is preliminary data.</text>
</comment>
<keyword evidence="2" id="KW-0378">Hydrolase</keyword>
<name>A0ABU9CH00_9BURK</name>
<organism evidence="2 3">
    <name type="scientific">Pseudaquabacterium inlustre</name>
    <dbReference type="NCBI Taxonomy" id="2984192"/>
    <lineage>
        <taxon>Bacteria</taxon>
        <taxon>Pseudomonadati</taxon>
        <taxon>Pseudomonadota</taxon>
        <taxon>Betaproteobacteria</taxon>
        <taxon>Burkholderiales</taxon>
        <taxon>Sphaerotilaceae</taxon>
        <taxon>Pseudaquabacterium</taxon>
    </lineage>
</organism>
<dbReference type="Pfam" id="PF12697">
    <property type="entry name" value="Abhydrolase_6"/>
    <property type="match status" value="1"/>
</dbReference>
<evidence type="ECO:0000313" key="3">
    <source>
        <dbReference type="Proteomes" id="UP001365405"/>
    </source>
</evidence>
<dbReference type="GO" id="GO:0016787">
    <property type="term" value="F:hydrolase activity"/>
    <property type="evidence" value="ECO:0007669"/>
    <property type="project" value="UniProtKB-KW"/>
</dbReference>